<dbReference type="AlphaFoldDB" id="A0A1X7VNP2"/>
<protein>
    <recommendedName>
        <fullName evidence="1">Calcineurin-like phosphoesterase domain-containing protein</fullName>
    </recommendedName>
</protein>
<dbReference type="InterPro" id="IPR004843">
    <property type="entry name" value="Calcineurin-like_PHP"/>
</dbReference>
<dbReference type="EnsemblMetazoa" id="Aqu2.1.41003_001">
    <property type="protein sequence ID" value="Aqu2.1.41003_001"/>
    <property type="gene ID" value="Aqu2.1.41003"/>
</dbReference>
<evidence type="ECO:0000313" key="2">
    <source>
        <dbReference type="EnsemblMetazoa" id="Aqu2.1.41003_001"/>
    </source>
</evidence>
<proteinExistence type="predicted"/>
<dbReference type="InParanoid" id="A0A1X7VNP2"/>
<dbReference type="GO" id="GO:0016787">
    <property type="term" value="F:hydrolase activity"/>
    <property type="evidence" value="ECO:0007669"/>
    <property type="project" value="InterPro"/>
</dbReference>
<feature type="domain" description="Calcineurin-like phosphoesterase" evidence="1">
    <location>
        <begin position="38"/>
        <end position="265"/>
    </location>
</feature>
<sequence length="312" mass="34489">MGVTQTLINGCGPNAWEDIVTRCGLLKMESLGATNELNILHITDVHNSTEMVAAVSQWVIKHKEKIDIILLSGDIADMPMEYGNDTTKEALLFKGSYYQDLQQVVSNARAICDRVYYVPGNHDPPQSFNEASPEITIDPIPSCNVHLHTIPVAPGLFLSGLGGSVPGYQDGKQCWDGFPYNNEDDINKDLTQLLEPFLGKDTPLRSPEDQLILMTHCGPSNSSTSRFCDDPNAVIEAGSMSLYNWLVKPELQRRVLLNVHGHIHHGYGEAHVGMISVLNPGPLLDGHFSLYTLTRKGDPLQWSLSAVRRYVL</sequence>
<dbReference type="InterPro" id="IPR029052">
    <property type="entry name" value="Metallo-depent_PP-like"/>
</dbReference>
<dbReference type="Gene3D" id="3.60.21.10">
    <property type="match status" value="1"/>
</dbReference>
<dbReference type="PANTHER" id="PTHR37523:SF1">
    <property type="entry name" value="CALCINEURIN-LIKE PHOSPHOESTERASE DOMAIN-CONTAINING PROTEIN"/>
    <property type="match status" value="1"/>
</dbReference>
<evidence type="ECO:0000259" key="1">
    <source>
        <dbReference type="Pfam" id="PF00149"/>
    </source>
</evidence>
<dbReference type="OrthoDB" id="2412157at2759"/>
<dbReference type="Pfam" id="PF00149">
    <property type="entry name" value="Metallophos"/>
    <property type="match status" value="1"/>
</dbReference>
<reference evidence="2" key="1">
    <citation type="submission" date="2017-05" db="UniProtKB">
        <authorList>
            <consortium name="EnsemblMetazoa"/>
        </authorList>
    </citation>
    <scope>IDENTIFICATION</scope>
</reference>
<dbReference type="SUPFAM" id="SSF56300">
    <property type="entry name" value="Metallo-dependent phosphatases"/>
    <property type="match status" value="1"/>
</dbReference>
<accession>A0A1X7VNP2</accession>
<dbReference type="eggNOG" id="ENOG502S3P6">
    <property type="taxonomic scope" value="Eukaryota"/>
</dbReference>
<dbReference type="PANTHER" id="PTHR37523">
    <property type="entry name" value="METALLOPHOSPHOESTERASE"/>
    <property type="match status" value="1"/>
</dbReference>
<name>A0A1X7VNP2_AMPQE</name>
<organism evidence="2">
    <name type="scientific">Amphimedon queenslandica</name>
    <name type="common">Sponge</name>
    <dbReference type="NCBI Taxonomy" id="400682"/>
    <lineage>
        <taxon>Eukaryota</taxon>
        <taxon>Metazoa</taxon>
        <taxon>Porifera</taxon>
        <taxon>Demospongiae</taxon>
        <taxon>Heteroscleromorpha</taxon>
        <taxon>Haplosclerida</taxon>
        <taxon>Niphatidae</taxon>
        <taxon>Amphimedon</taxon>
    </lineage>
</organism>